<reference evidence="1 2" key="1">
    <citation type="journal article" date="2015" name="Genome Announc.">
        <title>Expanding the biotechnology potential of lactobacilli through comparative genomics of 213 strains and associated genera.</title>
        <authorList>
            <person name="Sun Z."/>
            <person name="Harris H.M."/>
            <person name="McCann A."/>
            <person name="Guo C."/>
            <person name="Argimon S."/>
            <person name="Zhang W."/>
            <person name="Yang X."/>
            <person name="Jeffery I.B."/>
            <person name="Cooney J.C."/>
            <person name="Kagawa T.F."/>
            <person name="Liu W."/>
            <person name="Song Y."/>
            <person name="Salvetti E."/>
            <person name="Wrobel A."/>
            <person name="Rasinkangas P."/>
            <person name="Parkhill J."/>
            <person name="Rea M.C."/>
            <person name="O'Sullivan O."/>
            <person name="Ritari J."/>
            <person name="Douillard F.P."/>
            <person name="Paul Ross R."/>
            <person name="Yang R."/>
            <person name="Briner A.E."/>
            <person name="Felis G.E."/>
            <person name="de Vos W.M."/>
            <person name="Barrangou R."/>
            <person name="Klaenhammer T.R."/>
            <person name="Caufield P.W."/>
            <person name="Cui Y."/>
            <person name="Zhang H."/>
            <person name="O'Toole P.W."/>
        </authorList>
    </citation>
    <scope>NUCLEOTIDE SEQUENCE [LARGE SCALE GENOMIC DNA]</scope>
    <source>
        <strain evidence="1 2">DSM 19519</strain>
    </source>
</reference>
<dbReference type="Proteomes" id="UP000051448">
    <property type="component" value="Unassembled WGS sequence"/>
</dbReference>
<keyword evidence="2" id="KW-1185">Reference proteome</keyword>
<accession>A0A0R1MJ69</accession>
<sequence length="184" mass="21308">MIIAVDFDGTLCSEAYPNIGKKNVKLFNALIYLREKGHKLILWTCRNGQLLRQAENWCSNNGLYFDAVNENLPEVLKIYTGVDSRKISYDILIDDKNINIKDLNSLSTKRIKEYILNKNQYSVMIPLRGLLSDNGQQYLSYKDGKYFACSYRDSLKQEFTQSELNDIPEAFKPFIPRFLGDDKI</sequence>
<evidence type="ECO:0000313" key="2">
    <source>
        <dbReference type="Proteomes" id="UP000051448"/>
    </source>
</evidence>
<organism evidence="1 2">
    <name type="scientific">Liquorilactobacillus hordei DSM 19519</name>
    <dbReference type="NCBI Taxonomy" id="1423759"/>
    <lineage>
        <taxon>Bacteria</taxon>
        <taxon>Bacillati</taxon>
        <taxon>Bacillota</taxon>
        <taxon>Bacilli</taxon>
        <taxon>Lactobacillales</taxon>
        <taxon>Lactobacillaceae</taxon>
        <taxon>Liquorilactobacillus</taxon>
    </lineage>
</organism>
<proteinExistence type="predicted"/>
<dbReference type="InterPro" id="IPR023214">
    <property type="entry name" value="HAD_sf"/>
</dbReference>
<dbReference type="InterPro" id="IPR036412">
    <property type="entry name" value="HAD-like_sf"/>
</dbReference>
<dbReference type="RefSeq" id="WP_201779036.1">
    <property type="nucleotide sequence ID" value="NZ_AZDX01000003.1"/>
</dbReference>
<protein>
    <recommendedName>
        <fullName evidence="3">Hydrolase</fullName>
    </recommendedName>
</protein>
<dbReference type="STRING" id="1423759.FC92_GL001026"/>
<dbReference type="EMBL" id="AZDX01000003">
    <property type="protein sequence ID" value="KRL07958.1"/>
    <property type="molecule type" value="Genomic_DNA"/>
</dbReference>
<gene>
    <name evidence="1" type="ORF">FC92_GL001026</name>
</gene>
<dbReference type="GeneID" id="98311876"/>
<dbReference type="PATRIC" id="fig|1423759.3.peg.1082"/>
<dbReference type="SUPFAM" id="SSF56784">
    <property type="entry name" value="HAD-like"/>
    <property type="match status" value="1"/>
</dbReference>
<evidence type="ECO:0008006" key="3">
    <source>
        <dbReference type="Google" id="ProtNLM"/>
    </source>
</evidence>
<dbReference type="Gene3D" id="3.40.50.1000">
    <property type="entry name" value="HAD superfamily/HAD-like"/>
    <property type="match status" value="1"/>
</dbReference>
<dbReference type="AlphaFoldDB" id="A0A0R1MJ69"/>
<comment type="caution">
    <text evidence="1">The sequence shown here is derived from an EMBL/GenBank/DDBJ whole genome shotgun (WGS) entry which is preliminary data.</text>
</comment>
<name>A0A0R1MJ69_9LACO</name>
<evidence type="ECO:0000313" key="1">
    <source>
        <dbReference type="EMBL" id="KRL07958.1"/>
    </source>
</evidence>